<organism evidence="9 10">
    <name type="scientific">Folsomia candida</name>
    <name type="common">Springtail</name>
    <dbReference type="NCBI Taxonomy" id="158441"/>
    <lineage>
        <taxon>Eukaryota</taxon>
        <taxon>Metazoa</taxon>
        <taxon>Ecdysozoa</taxon>
        <taxon>Arthropoda</taxon>
        <taxon>Hexapoda</taxon>
        <taxon>Collembola</taxon>
        <taxon>Entomobryomorpha</taxon>
        <taxon>Isotomoidea</taxon>
        <taxon>Isotomidae</taxon>
        <taxon>Proisotominae</taxon>
        <taxon>Folsomia</taxon>
    </lineage>
</organism>
<dbReference type="Proteomes" id="UP000198287">
    <property type="component" value="Unassembled WGS sequence"/>
</dbReference>
<evidence type="ECO:0000313" key="9">
    <source>
        <dbReference type="EMBL" id="OXA39649.1"/>
    </source>
</evidence>
<feature type="transmembrane region" description="Helical" evidence="7">
    <location>
        <begin position="215"/>
        <end position="233"/>
    </location>
</feature>
<comment type="similarity">
    <text evidence="2">Belongs to the G-protein coupled receptor 1 family.</text>
</comment>
<dbReference type="PRINTS" id="PR00237">
    <property type="entry name" value="GPCRRHODOPSN"/>
</dbReference>
<feature type="transmembrane region" description="Helical" evidence="7">
    <location>
        <begin position="174"/>
        <end position="194"/>
    </location>
</feature>
<accession>A0A226D350</accession>
<evidence type="ECO:0000256" key="7">
    <source>
        <dbReference type="SAM" id="Phobius"/>
    </source>
</evidence>
<dbReference type="InterPro" id="IPR052954">
    <property type="entry name" value="GPCR-Ligand_Int"/>
</dbReference>
<comment type="caution">
    <text evidence="9">The sequence shown here is derived from an EMBL/GenBank/DDBJ whole genome shotgun (WGS) entry which is preliminary data.</text>
</comment>
<evidence type="ECO:0000256" key="2">
    <source>
        <dbReference type="ARBA" id="ARBA00010663"/>
    </source>
</evidence>
<evidence type="ECO:0000256" key="3">
    <source>
        <dbReference type="ARBA" id="ARBA00022692"/>
    </source>
</evidence>
<feature type="region of interest" description="Disordered" evidence="6">
    <location>
        <begin position="313"/>
        <end position="335"/>
    </location>
</feature>
<dbReference type="PANTHER" id="PTHR46641:SF2">
    <property type="entry name" value="FMRFAMIDE RECEPTOR"/>
    <property type="match status" value="1"/>
</dbReference>
<dbReference type="GO" id="GO:0016020">
    <property type="term" value="C:membrane"/>
    <property type="evidence" value="ECO:0007669"/>
    <property type="project" value="UniProtKB-SubCell"/>
</dbReference>
<dbReference type="OMA" id="PIPEWHT"/>
<keyword evidence="3 7" id="KW-0812">Transmembrane</keyword>
<dbReference type="Pfam" id="PF00001">
    <property type="entry name" value="7tm_1"/>
    <property type="match status" value="1"/>
</dbReference>
<feature type="transmembrane region" description="Helical" evidence="7">
    <location>
        <begin position="20"/>
        <end position="41"/>
    </location>
</feature>
<dbReference type="CDD" id="cd14978">
    <property type="entry name" value="7tmA_FMRFamide_R-like"/>
    <property type="match status" value="1"/>
</dbReference>
<dbReference type="Gene3D" id="1.20.1070.10">
    <property type="entry name" value="Rhodopsin 7-helix transmembrane proteins"/>
    <property type="match status" value="1"/>
</dbReference>
<sequence>MEEITPIPEWHTPVTETMKIVILIVCILGIFTNFLCLCVLLRKRMKSSFNTILLGLTIFDLLLLSKGVFTSLNQLTNYTWPLNQTVWAPRALFFLSWLCDSGTKYFTVGVSLERYVAICHPLRARSLLTNKTSRIFAAALSLYVLALSATNFYLRFYSNGLLTEKEMNIVKAVFLNFGPFIAICLLNVAIYARLQKSKKLRKSSEPTKSPPMSSAVTRMLLTVVVVFGFCYSFECTRRIIGYFIPLDLDHNNFHFFLNLLADFFYVVNSSVNFLIYYLLGKKFRAEFLTVFACSLPHKKGGIMENGKQVKTAQATSSTGDTTSTDASTNTNMVLQ</sequence>
<gene>
    <name evidence="9" type="ORF">Fcan01_25555</name>
</gene>
<dbReference type="GO" id="GO:0004930">
    <property type="term" value="F:G protein-coupled receptor activity"/>
    <property type="evidence" value="ECO:0007669"/>
    <property type="project" value="InterPro"/>
</dbReference>
<keyword evidence="9" id="KW-0675">Receptor</keyword>
<proteinExistence type="inferred from homology"/>
<feature type="domain" description="G-protein coupled receptors family 1 profile" evidence="8">
    <location>
        <begin position="32"/>
        <end position="276"/>
    </location>
</feature>
<dbReference type="OrthoDB" id="10011262at2759"/>
<evidence type="ECO:0000313" key="10">
    <source>
        <dbReference type="Proteomes" id="UP000198287"/>
    </source>
</evidence>
<keyword evidence="5 7" id="KW-0472">Membrane</keyword>
<name>A0A226D350_FOLCA</name>
<feature type="transmembrane region" description="Helical" evidence="7">
    <location>
        <begin position="253"/>
        <end position="279"/>
    </location>
</feature>
<evidence type="ECO:0000256" key="5">
    <source>
        <dbReference type="ARBA" id="ARBA00023136"/>
    </source>
</evidence>
<keyword evidence="10" id="KW-1185">Reference proteome</keyword>
<dbReference type="InterPro" id="IPR000276">
    <property type="entry name" value="GPCR_Rhodpsn"/>
</dbReference>
<feature type="transmembrane region" description="Helical" evidence="7">
    <location>
        <begin position="92"/>
        <end position="112"/>
    </location>
</feature>
<dbReference type="InterPro" id="IPR017452">
    <property type="entry name" value="GPCR_Rhodpsn_7TM"/>
</dbReference>
<evidence type="ECO:0000256" key="4">
    <source>
        <dbReference type="ARBA" id="ARBA00022989"/>
    </source>
</evidence>
<reference evidence="9 10" key="1">
    <citation type="submission" date="2015-12" db="EMBL/GenBank/DDBJ databases">
        <title>The genome of Folsomia candida.</title>
        <authorList>
            <person name="Faddeeva A."/>
            <person name="Derks M.F."/>
            <person name="Anvar Y."/>
            <person name="Smit S."/>
            <person name="Van Straalen N."/>
            <person name="Roelofs D."/>
        </authorList>
    </citation>
    <scope>NUCLEOTIDE SEQUENCE [LARGE SCALE GENOMIC DNA]</scope>
    <source>
        <strain evidence="9 10">VU population</strain>
        <tissue evidence="9">Whole body</tissue>
    </source>
</reference>
<feature type="transmembrane region" description="Helical" evidence="7">
    <location>
        <begin position="53"/>
        <end position="72"/>
    </location>
</feature>
<dbReference type="AlphaFoldDB" id="A0A226D350"/>
<dbReference type="PROSITE" id="PS50262">
    <property type="entry name" value="G_PROTEIN_RECEP_F1_2"/>
    <property type="match status" value="1"/>
</dbReference>
<keyword evidence="4 7" id="KW-1133">Transmembrane helix</keyword>
<comment type="subcellular location">
    <subcellularLocation>
        <location evidence="1">Membrane</location>
    </subcellularLocation>
</comment>
<evidence type="ECO:0000256" key="1">
    <source>
        <dbReference type="ARBA" id="ARBA00004370"/>
    </source>
</evidence>
<feature type="transmembrane region" description="Helical" evidence="7">
    <location>
        <begin position="133"/>
        <end position="154"/>
    </location>
</feature>
<dbReference type="SUPFAM" id="SSF81321">
    <property type="entry name" value="Family A G protein-coupled receptor-like"/>
    <property type="match status" value="1"/>
</dbReference>
<protein>
    <submittedName>
        <fullName evidence="9">FMRFamide receptor</fullName>
    </submittedName>
</protein>
<dbReference type="PANTHER" id="PTHR46641">
    <property type="entry name" value="FMRFAMIDE RECEPTOR-RELATED"/>
    <property type="match status" value="1"/>
</dbReference>
<dbReference type="EMBL" id="LNIX01000037">
    <property type="protein sequence ID" value="OXA39649.1"/>
    <property type="molecule type" value="Genomic_DNA"/>
</dbReference>
<evidence type="ECO:0000256" key="6">
    <source>
        <dbReference type="SAM" id="MobiDB-lite"/>
    </source>
</evidence>
<evidence type="ECO:0000259" key="8">
    <source>
        <dbReference type="PROSITE" id="PS50262"/>
    </source>
</evidence>